<name>A0ABR9MT79_9MICO</name>
<feature type="non-terminal residue" evidence="2">
    <location>
        <position position="50"/>
    </location>
</feature>
<organism evidence="2 3">
    <name type="scientific">Myceligenerans pegani</name>
    <dbReference type="NCBI Taxonomy" id="2776917"/>
    <lineage>
        <taxon>Bacteria</taxon>
        <taxon>Bacillati</taxon>
        <taxon>Actinomycetota</taxon>
        <taxon>Actinomycetes</taxon>
        <taxon>Micrococcales</taxon>
        <taxon>Promicromonosporaceae</taxon>
        <taxon>Myceligenerans</taxon>
    </lineage>
</organism>
<evidence type="ECO:0000313" key="2">
    <source>
        <dbReference type="EMBL" id="MBE1874103.1"/>
    </source>
</evidence>
<reference evidence="2 3" key="1">
    <citation type="submission" date="2020-10" db="EMBL/GenBank/DDBJ databases">
        <title>Myceligenerans pegani sp. nov., an endophytic actinomycete isolated from Peganum harmala L. in Xinjiang, China.</title>
        <authorList>
            <person name="Xin L."/>
        </authorList>
    </citation>
    <scope>NUCLEOTIDE SEQUENCE [LARGE SCALE GENOMIC DNA]</scope>
    <source>
        <strain evidence="2 3">TRM65318</strain>
    </source>
</reference>
<comment type="caution">
    <text evidence="2">The sequence shown here is derived from an EMBL/GenBank/DDBJ whole genome shotgun (WGS) entry which is preliminary data.</text>
</comment>
<evidence type="ECO:0000256" key="1">
    <source>
        <dbReference type="SAM" id="MobiDB-lite"/>
    </source>
</evidence>
<keyword evidence="3" id="KW-1185">Reference proteome</keyword>
<dbReference type="EMBL" id="JADAQT010000005">
    <property type="protein sequence ID" value="MBE1874103.1"/>
    <property type="molecule type" value="Genomic_DNA"/>
</dbReference>
<dbReference type="Proteomes" id="UP000625527">
    <property type="component" value="Unassembled WGS sequence"/>
</dbReference>
<feature type="compositionally biased region" description="Polar residues" evidence="1">
    <location>
        <begin position="1"/>
        <end position="16"/>
    </location>
</feature>
<protein>
    <submittedName>
        <fullName evidence="2">Sugar ABC transporter permease</fullName>
    </submittedName>
</protein>
<evidence type="ECO:0000313" key="3">
    <source>
        <dbReference type="Proteomes" id="UP000625527"/>
    </source>
</evidence>
<sequence>MAALTSTEPAAGSTTPAPRAPRRVGFSQTLGRWDVKVSPYLYISPFFVLF</sequence>
<proteinExistence type="predicted"/>
<accession>A0ABR9MT79</accession>
<gene>
    <name evidence="2" type="ORF">IHE71_00030</name>
</gene>
<feature type="region of interest" description="Disordered" evidence="1">
    <location>
        <begin position="1"/>
        <end position="23"/>
    </location>
</feature>